<name>A0A1F5T7Y2_9BACT</name>
<dbReference type="Proteomes" id="UP000178656">
    <property type="component" value="Unassembled WGS sequence"/>
</dbReference>
<dbReference type="GO" id="GO:0051301">
    <property type="term" value="P:cell division"/>
    <property type="evidence" value="ECO:0007669"/>
    <property type="project" value="InterPro"/>
</dbReference>
<dbReference type="InterPro" id="IPR005883">
    <property type="entry name" value="PilM"/>
</dbReference>
<dbReference type="PANTHER" id="PTHR32432">
    <property type="entry name" value="CELL DIVISION PROTEIN FTSA-RELATED"/>
    <property type="match status" value="1"/>
</dbReference>
<dbReference type="Gene3D" id="3.30.1490.300">
    <property type="match status" value="1"/>
</dbReference>
<dbReference type="PANTHER" id="PTHR32432:SF3">
    <property type="entry name" value="ETHANOLAMINE UTILIZATION PROTEIN EUTJ"/>
    <property type="match status" value="1"/>
</dbReference>
<accession>A0A1F5T7Y2</accession>
<dbReference type="InterPro" id="IPR043129">
    <property type="entry name" value="ATPase_NBD"/>
</dbReference>
<protein>
    <recommendedName>
        <fullName evidence="1">SHS2 domain-containing protein</fullName>
    </recommendedName>
</protein>
<dbReference type="CDD" id="cd24049">
    <property type="entry name" value="ASKHA_NBD_PilM"/>
    <property type="match status" value="1"/>
</dbReference>
<dbReference type="SMART" id="SM00842">
    <property type="entry name" value="FtsA"/>
    <property type="match status" value="1"/>
</dbReference>
<proteinExistence type="predicted"/>
<dbReference type="EMBL" id="MFGM01000056">
    <property type="protein sequence ID" value="OGF35100.1"/>
    <property type="molecule type" value="Genomic_DNA"/>
</dbReference>
<evidence type="ECO:0000259" key="1">
    <source>
        <dbReference type="SMART" id="SM00842"/>
    </source>
</evidence>
<feature type="domain" description="SHS2" evidence="1">
    <location>
        <begin position="14"/>
        <end position="195"/>
    </location>
</feature>
<organism evidence="2 3">
    <name type="scientific">Candidatus Falkowbacteria bacterium RIFOXYC2_FULL_48_21</name>
    <dbReference type="NCBI Taxonomy" id="1798005"/>
    <lineage>
        <taxon>Bacteria</taxon>
        <taxon>Candidatus Falkowiibacteriota</taxon>
    </lineage>
</organism>
<dbReference type="PIRSF" id="PIRSF019169">
    <property type="entry name" value="PilM"/>
    <property type="match status" value="1"/>
</dbReference>
<sequence>MGLFSKASPTDANYLGVDIGGSSIKLVELTNNNGRAQLVTYGYYERSLKGDVKLIDQVDQTAELIKKVVEKSRVVTKRAITALPSPAVFTSIISLTDVSRKDLSSPKKITTAVEWEAKKVLPLPLEEMILDWKVLGSEEVLAKPAAGADDKIKSLQVLLTGAAKEVVQKYIDIFKKAGLDLISLETESFALARSMVGKDKATVVLVDIGAVNTDIVVVESAIPLYNRSLGVGGLEISKEIANTLNVSLSQAEQFKRDLAETPEANEAMPEIIKRPIQAIIDEVQYTINFYLEQPDNKNKKIERVVLSGGTANLFNLQKYFTDSLGIRTFVGNPWARVIYPEDLQAVLEASGARLATAIGLAMRDIE</sequence>
<reference evidence="2 3" key="1">
    <citation type="journal article" date="2016" name="Nat. Commun.">
        <title>Thousands of microbial genomes shed light on interconnected biogeochemical processes in an aquifer system.</title>
        <authorList>
            <person name="Anantharaman K."/>
            <person name="Brown C.T."/>
            <person name="Hug L.A."/>
            <person name="Sharon I."/>
            <person name="Castelle C.J."/>
            <person name="Probst A.J."/>
            <person name="Thomas B.C."/>
            <person name="Singh A."/>
            <person name="Wilkins M.J."/>
            <person name="Karaoz U."/>
            <person name="Brodie E.L."/>
            <person name="Williams K.H."/>
            <person name="Hubbard S.S."/>
            <person name="Banfield J.F."/>
        </authorList>
    </citation>
    <scope>NUCLEOTIDE SEQUENCE [LARGE SCALE GENOMIC DNA]</scope>
</reference>
<dbReference type="Gene3D" id="3.30.420.40">
    <property type="match status" value="2"/>
</dbReference>
<evidence type="ECO:0000313" key="2">
    <source>
        <dbReference type="EMBL" id="OGF35100.1"/>
    </source>
</evidence>
<evidence type="ECO:0000313" key="3">
    <source>
        <dbReference type="Proteomes" id="UP000178656"/>
    </source>
</evidence>
<dbReference type="Pfam" id="PF11104">
    <property type="entry name" value="PilM_2"/>
    <property type="match status" value="1"/>
</dbReference>
<dbReference type="SUPFAM" id="SSF53067">
    <property type="entry name" value="Actin-like ATPase domain"/>
    <property type="match status" value="2"/>
</dbReference>
<dbReference type="NCBIfam" id="TIGR01175">
    <property type="entry name" value="pilM"/>
    <property type="match status" value="1"/>
</dbReference>
<dbReference type="InterPro" id="IPR003494">
    <property type="entry name" value="SHS2_FtsA"/>
</dbReference>
<comment type="caution">
    <text evidence="2">The sequence shown here is derived from an EMBL/GenBank/DDBJ whole genome shotgun (WGS) entry which is preliminary data.</text>
</comment>
<dbReference type="InterPro" id="IPR050696">
    <property type="entry name" value="FtsA/MreB"/>
</dbReference>
<dbReference type="AlphaFoldDB" id="A0A1F5T7Y2"/>
<gene>
    <name evidence="2" type="ORF">A2482_00085</name>
</gene>